<dbReference type="Gramene" id="AET3Gv21051800.5">
    <property type="protein sequence ID" value="AET3Gv21051800.5"/>
    <property type="gene ID" value="AET3Gv21051800"/>
</dbReference>
<reference evidence="1" key="4">
    <citation type="submission" date="2019-03" db="UniProtKB">
        <authorList>
            <consortium name="EnsemblPlants"/>
        </authorList>
    </citation>
    <scope>IDENTIFICATION</scope>
</reference>
<sequence>MDLRAENMQGDMYEGKKPEQRLDKSQCWNFFGRCGNLGKGKFGLSLAHHVFFGLHYFSNLHFRSGYSQCFHVHDRYELFIIGSSPERAKFPVVIYKESLDISLFTRDLIYLKNKLYTLDLDTPGTMSTCYQPHSGCVLFKTKIP</sequence>
<organism evidence="1 2">
    <name type="scientific">Aegilops tauschii subsp. strangulata</name>
    <name type="common">Goatgrass</name>
    <dbReference type="NCBI Taxonomy" id="200361"/>
    <lineage>
        <taxon>Eukaryota</taxon>
        <taxon>Viridiplantae</taxon>
        <taxon>Streptophyta</taxon>
        <taxon>Embryophyta</taxon>
        <taxon>Tracheophyta</taxon>
        <taxon>Spermatophyta</taxon>
        <taxon>Magnoliopsida</taxon>
        <taxon>Liliopsida</taxon>
        <taxon>Poales</taxon>
        <taxon>Poaceae</taxon>
        <taxon>BOP clade</taxon>
        <taxon>Pooideae</taxon>
        <taxon>Triticodae</taxon>
        <taxon>Triticeae</taxon>
        <taxon>Triticinae</taxon>
        <taxon>Aegilops</taxon>
    </lineage>
</organism>
<evidence type="ECO:0000313" key="1">
    <source>
        <dbReference type="EnsemblPlants" id="AET3Gv21051800.5"/>
    </source>
</evidence>
<dbReference type="Proteomes" id="UP000015105">
    <property type="component" value="Chromosome 3D"/>
</dbReference>
<keyword evidence="2" id="KW-1185">Reference proteome</keyword>
<evidence type="ECO:0000313" key="2">
    <source>
        <dbReference type="Proteomes" id="UP000015105"/>
    </source>
</evidence>
<proteinExistence type="predicted"/>
<dbReference type="AlphaFoldDB" id="A0A453GJS1"/>
<reference evidence="2" key="1">
    <citation type="journal article" date="2014" name="Science">
        <title>Ancient hybridizations among the ancestral genomes of bread wheat.</title>
        <authorList>
            <consortium name="International Wheat Genome Sequencing Consortium,"/>
            <person name="Marcussen T."/>
            <person name="Sandve S.R."/>
            <person name="Heier L."/>
            <person name="Spannagl M."/>
            <person name="Pfeifer M."/>
            <person name="Jakobsen K.S."/>
            <person name="Wulff B.B."/>
            <person name="Steuernagel B."/>
            <person name="Mayer K.F."/>
            <person name="Olsen O.A."/>
        </authorList>
    </citation>
    <scope>NUCLEOTIDE SEQUENCE [LARGE SCALE GENOMIC DNA]</scope>
    <source>
        <strain evidence="2">cv. AL8/78</strain>
    </source>
</reference>
<reference evidence="2" key="2">
    <citation type="journal article" date="2017" name="Nat. Plants">
        <title>The Aegilops tauschii genome reveals multiple impacts of transposons.</title>
        <authorList>
            <person name="Zhao G."/>
            <person name="Zou C."/>
            <person name="Li K."/>
            <person name="Wang K."/>
            <person name="Li T."/>
            <person name="Gao L."/>
            <person name="Zhang X."/>
            <person name="Wang H."/>
            <person name="Yang Z."/>
            <person name="Liu X."/>
            <person name="Jiang W."/>
            <person name="Mao L."/>
            <person name="Kong X."/>
            <person name="Jiao Y."/>
            <person name="Jia J."/>
        </authorList>
    </citation>
    <scope>NUCLEOTIDE SEQUENCE [LARGE SCALE GENOMIC DNA]</scope>
    <source>
        <strain evidence="2">cv. AL8/78</strain>
    </source>
</reference>
<dbReference type="EnsemblPlants" id="AET3Gv21051800.5">
    <property type="protein sequence ID" value="AET3Gv21051800.5"/>
    <property type="gene ID" value="AET3Gv21051800"/>
</dbReference>
<reference evidence="1" key="5">
    <citation type="journal article" date="2021" name="G3 (Bethesda)">
        <title>Aegilops tauschii genome assembly Aet v5.0 features greater sequence contiguity and improved annotation.</title>
        <authorList>
            <person name="Wang L."/>
            <person name="Zhu T."/>
            <person name="Rodriguez J.C."/>
            <person name="Deal K.R."/>
            <person name="Dubcovsky J."/>
            <person name="McGuire P.E."/>
            <person name="Lux T."/>
            <person name="Spannagl M."/>
            <person name="Mayer K.F.X."/>
            <person name="Baldrich P."/>
            <person name="Meyers B.C."/>
            <person name="Huo N."/>
            <person name="Gu Y.Q."/>
            <person name="Zhou H."/>
            <person name="Devos K.M."/>
            <person name="Bennetzen J.L."/>
            <person name="Unver T."/>
            <person name="Budak H."/>
            <person name="Gulick P.J."/>
            <person name="Galiba G."/>
            <person name="Kalapos B."/>
            <person name="Nelson D.R."/>
            <person name="Li P."/>
            <person name="You F.M."/>
            <person name="Luo M.C."/>
            <person name="Dvorak J."/>
        </authorList>
    </citation>
    <scope>NUCLEOTIDE SEQUENCE [LARGE SCALE GENOMIC DNA]</scope>
    <source>
        <strain evidence="1">cv. AL8/78</strain>
    </source>
</reference>
<accession>A0A453GJS1</accession>
<name>A0A453GJS1_AEGTS</name>
<protein>
    <submittedName>
        <fullName evidence="1">Uncharacterized protein</fullName>
    </submittedName>
</protein>
<reference evidence="1" key="3">
    <citation type="journal article" date="2017" name="Nature">
        <title>Genome sequence of the progenitor of the wheat D genome Aegilops tauschii.</title>
        <authorList>
            <person name="Luo M.C."/>
            <person name="Gu Y.Q."/>
            <person name="Puiu D."/>
            <person name="Wang H."/>
            <person name="Twardziok S.O."/>
            <person name="Deal K.R."/>
            <person name="Huo N."/>
            <person name="Zhu T."/>
            <person name="Wang L."/>
            <person name="Wang Y."/>
            <person name="McGuire P.E."/>
            <person name="Liu S."/>
            <person name="Long H."/>
            <person name="Ramasamy R.K."/>
            <person name="Rodriguez J.C."/>
            <person name="Van S.L."/>
            <person name="Yuan L."/>
            <person name="Wang Z."/>
            <person name="Xia Z."/>
            <person name="Xiao L."/>
            <person name="Anderson O.D."/>
            <person name="Ouyang S."/>
            <person name="Liang Y."/>
            <person name="Zimin A.V."/>
            <person name="Pertea G."/>
            <person name="Qi P."/>
            <person name="Bennetzen J.L."/>
            <person name="Dai X."/>
            <person name="Dawson M.W."/>
            <person name="Muller H.G."/>
            <person name="Kugler K."/>
            <person name="Rivarola-Duarte L."/>
            <person name="Spannagl M."/>
            <person name="Mayer K.F.X."/>
            <person name="Lu F.H."/>
            <person name="Bevan M.W."/>
            <person name="Leroy P."/>
            <person name="Li P."/>
            <person name="You F.M."/>
            <person name="Sun Q."/>
            <person name="Liu Z."/>
            <person name="Lyons E."/>
            <person name="Wicker T."/>
            <person name="Salzberg S.L."/>
            <person name="Devos K.M."/>
            <person name="Dvorak J."/>
        </authorList>
    </citation>
    <scope>NUCLEOTIDE SEQUENCE [LARGE SCALE GENOMIC DNA]</scope>
    <source>
        <strain evidence="1">cv. AL8/78</strain>
    </source>
</reference>